<feature type="transmembrane region" description="Helical" evidence="7">
    <location>
        <begin position="229"/>
        <end position="251"/>
    </location>
</feature>
<dbReference type="GO" id="GO:0016020">
    <property type="term" value="C:membrane"/>
    <property type="evidence" value="ECO:0007669"/>
    <property type="project" value="UniProtKB-SubCell"/>
</dbReference>
<protein>
    <submittedName>
        <fullName evidence="8">CIC11C00000000892</fullName>
    </submittedName>
</protein>
<name>A0A1L0DWF7_9ASCO</name>
<proteinExistence type="inferred from homology"/>
<feature type="transmembrane region" description="Helical" evidence="7">
    <location>
        <begin position="364"/>
        <end position="385"/>
    </location>
</feature>
<feature type="transmembrane region" description="Helical" evidence="7">
    <location>
        <begin position="103"/>
        <end position="121"/>
    </location>
</feature>
<feature type="transmembrane region" description="Helical" evidence="7">
    <location>
        <begin position="195"/>
        <end position="217"/>
    </location>
</feature>
<feature type="transmembrane region" description="Helical" evidence="7">
    <location>
        <begin position="451"/>
        <end position="478"/>
    </location>
</feature>
<sequence length="518" mass="58688">MSEKHEEIISVSNVISHNGGITTFMSPHTGKPVHMIGDNDVAMEFAEKMEDFEVDPEEEKKLVKKIDMYLLPLICILYALQFMDKNSLNWASVLGLRKDLKMHGQMYSWAGSAFYYGYLFFEFFTSMSIQRFPIIYVVSIYIVLWGVILCLHSVPQYPGFIVLRVILGGMESAITPAFVIITGQWYTKDEIFLRTAIWFSSNGAGTLIGSGGLAYNIYQHRENFNLAPWKLIFIINGVITIGLGLIIPWHIPNKPTEAWFLNDREKRVLVQRIKRNQQGFGNKHFKKEQLYEALMDRRTWAFFFIGVTACIPNGGISNFGAILLSTKLGYSTSKTLLMGMPHGAVEFGGCIFFCWLYRFYKVRLFWGCAGQTVTIISFCFLAFAHNTKVEYAGYALTSMLVVTLIVVESLIASNVAGHTKKVVTNAIFLIGYCAGNLIGPQTFKEDQAPQYTSACIAMVVCACICMGIMILLWIDYALENKRREARMNDPTVVEFLMIANHEFADLTDKQNPLFRYAI</sequence>
<dbReference type="STRING" id="45354.A0A1L0DWF7"/>
<feature type="transmembrane region" description="Helical" evidence="7">
    <location>
        <begin position="336"/>
        <end position="357"/>
    </location>
</feature>
<dbReference type="OrthoDB" id="6730379at2759"/>
<keyword evidence="5 7" id="KW-0472">Membrane</keyword>
<feature type="transmembrane region" description="Helical" evidence="7">
    <location>
        <begin position="133"/>
        <end position="154"/>
    </location>
</feature>
<evidence type="ECO:0000256" key="6">
    <source>
        <dbReference type="ARBA" id="ARBA00037968"/>
    </source>
</evidence>
<dbReference type="PANTHER" id="PTHR43791">
    <property type="entry name" value="PERMEASE-RELATED"/>
    <property type="match status" value="1"/>
</dbReference>
<keyword evidence="9" id="KW-1185">Reference proteome</keyword>
<feature type="transmembrane region" description="Helical" evidence="7">
    <location>
        <begin position="300"/>
        <end position="324"/>
    </location>
</feature>
<accession>A0A1L0DWF7</accession>
<dbReference type="Proteomes" id="UP000182334">
    <property type="component" value="Chromosome VI"/>
</dbReference>
<dbReference type="InterPro" id="IPR011701">
    <property type="entry name" value="MFS"/>
</dbReference>
<dbReference type="GO" id="GO:0022857">
    <property type="term" value="F:transmembrane transporter activity"/>
    <property type="evidence" value="ECO:0007669"/>
    <property type="project" value="InterPro"/>
</dbReference>
<evidence type="ECO:0000256" key="2">
    <source>
        <dbReference type="ARBA" id="ARBA00022448"/>
    </source>
</evidence>
<keyword evidence="2" id="KW-0813">Transport</keyword>
<comment type="subcellular location">
    <subcellularLocation>
        <location evidence="1">Membrane</location>
        <topology evidence="1">Multi-pass membrane protein</topology>
    </subcellularLocation>
</comment>
<evidence type="ECO:0000313" key="9">
    <source>
        <dbReference type="Proteomes" id="UP000182334"/>
    </source>
</evidence>
<dbReference type="SUPFAM" id="SSF103473">
    <property type="entry name" value="MFS general substrate transporter"/>
    <property type="match status" value="1"/>
</dbReference>
<keyword evidence="4 7" id="KW-1133">Transmembrane helix</keyword>
<feature type="transmembrane region" description="Helical" evidence="7">
    <location>
        <begin position="66"/>
        <end position="83"/>
    </location>
</feature>
<gene>
    <name evidence="8" type="ORF">SAMEA4029010_CIC11G00000000892</name>
</gene>
<feature type="transmembrane region" description="Helical" evidence="7">
    <location>
        <begin position="160"/>
        <end position="183"/>
    </location>
</feature>
<evidence type="ECO:0000256" key="7">
    <source>
        <dbReference type="SAM" id="Phobius"/>
    </source>
</evidence>
<organism evidence="8 9">
    <name type="scientific">Sungouiella intermedia</name>
    <dbReference type="NCBI Taxonomy" id="45354"/>
    <lineage>
        <taxon>Eukaryota</taxon>
        <taxon>Fungi</taxon>
        <taxon>Dikarya</taxon>
        <taxon>Ascomycota</taxon>
        <taxon>Saccharomycotina</taxon>
        <taxon>Pichiomycetes</taxon>
        <taxon>Metschnikowiaceae</taxon>
        <taxon>Sungouiella</taxon>
    </lineage>
</organism>
<dbReference type="AlphaFoldDB" id="A0A1L0DWF7"/>
<dbReference type="PANTHER" id="PTHR43791:SF1">
    <property type="entry name" value="ALLANTOATE PERMEASE"/>
    <property type="match status" value="1"/>
</dbReference>
<feature type="transmembrane region" description="Helical" evidence="7">
    <location>
        <begin position="422"/>
        <end position="439"/>
    </location>
</feature>
<dbReference type="CDD" id="cd17327">
    <property type="entry name" value="MFS_FEN2_like"/>
    <property type="match status" value="1"/>
</dbReference>
<comment type="similarity">
    <text evidence="6">Belongs to the major facilitator superfamily. Allantoate permease family.</text>
</comment>
<evidence type="ECO:0000256" key="4">
    <source>
        <dbReference type="ARBA" id="ARBA00022989"/>
    </source>
</evidence>
<evidence type="ECO:0000256" key="3">
    <source>
        <dbReference type="ARBA" id="ARBA00022692"/>
    </source>
</evidence>
<evidence type="ECO:0000256" key="5">
    <source>
        <dbReference type="ARBA" id="ARBA00023136"/>
    </source>
</evidence>
<dbReference type="Pfam" id="PF07690">
    <property type="entry name" value="MFS_1"/>
    <property type="match status" value="1"/>
</dbReference>
<evidence type="ECO:0000256" key="1">
    <source>
        <dbReference type="ARBA" id="ARBA00004141"/>
    </source>
</evidence>
<keyword evidence="3 7" id="KW-0812">Transmembrane</keyword>
<dbReference type="FunFam" id="1.20.1250.20:FF:000064">
    <property type="entry name" value="MFS allantoate transporter"/>
    <property type="match status" value="1"/>
</dbReference>
<reference evidence="8 9" key="1">
    <citation type="submission" date="2016-10" db="EMBL/GenBank/DDBJ databases">
        <authorList>
            <person name="de Groot N.N."/>
        </authorList>
    </citation>
    <scope>NUCLEOTIDE SEQUENCE [LARGE SCALE GENOMIC DNA]</scope>
    <source>
        <strain evidence="8 9">CBS 141442</strain>
    </source>
</reference>
<feature type="transmembrane region" description="Helical" evidence="7">
    <location>
        <begin position="391"/>
        <end position="410"/>
    </location>
</feature>
<evidence type="ECO:0000313" key="8">
    <source>
        <dbReference type="EMBL" id="SGZ56646.1"/>
    </source>
</evidence>
<dbReference type="InterPro" id="IPR036259">
    <property type="entry name" value="MFS_trans_sf"/>
</dbReference>
<dbReference type="EMBL" id="LT635761">
    <property type="protein sequence ID" value="SGZ56646.1"/>
    <property type="molecule type" value="Genomic_DNA"/>
</dbReference>
<dbReference type="Gene3D" id="1.20.1250.20">
    <property type="entry name" value="MFS general substrate transporter like domains"/>
    <property type="match status" value="2"/>
</dbReference>